<feature type="compositionally biased region" description="Basic and acidic residues" evidence="1">
    <location>
        <begin position="1560"/>
        <end position="1574"/>
    </location>
</feature>
<feature type="region of interest" description="Disordered" evidence="1">
    <location>
        <begin position="340"/>
        <end position="363"/>
    </location>
</feature>
<dbReference type="InterPro" id="IPR036181">
    <property type="entry name" value="MIT_dom_sf"/>
</dbReference>
<accession>A0A9W4UPP5</accession>
<dbReference type="Pfam" id="PF26082">
    <property type="entry name" value="zf-C2H2_AcuF"/>
    <property type="match status" value="1"/>
</dbReference>
<dbReference type="InterPro" id="IPR007330">
    <property type="entry name" value="MIT_dom"/>
</dbReference>
<dbReference type="EMBL" id="CAOQHR010000010">
    <property type="protein sequence ID" value="CAI6340021.1"/>
    <property type="molecule type" value="Genomic_DNA"/>
</dbReference>
<evidence type="ECO:0000313" key="3">
    <source>
        <dbReference type="EMBL" id="CAI6340021.1"/>
    </source>
</evidence>
<protein>
    <recommendedName>
        <fullName evidence="2">C2H2-type domain-containing protein</fullName>
    </recommendedName>
</protein>
<feature type="compositionally biased region" description="Basic and acidic residues" evidence="1">
    <location>
        <begin position="1349"/>
        <end position="1360"/>
    </location>
</feature>
<feature type="domain" description="C2H2-type" evidence="2">
    <location>
        <begin position="530"/>
        <end position="550"/>
    </location>
</feature>
<feature type="compositionally biased region" description="Basic and acidic residues" evidence="1">
    <location>
        <begin position="1373"/>
        <end position="1385"/>
    </location>
</feature>
<feature type="compositionally biased region" description="Polar residues" evidence="1">
    <location>
        <begin position="1505"/>
        <end position="1534"/>
    </location>
</feature>
<feature type="compositionally biased region" description="Low complexity" evidence="1">
    <location>
        <begin position="136"/>
        <end position="147"/>
    </location>
</feature>
<feature type="domain" description="C2H2-type" evidence="2">
    <location>
        <begin position="446"/>
        <end position="474"/>
    </location>
</feature>
<evidence type="ECO:0000313" key="4">
    <source>
        <dbReference type="Proteomes" id="UP001152607"/>
    </source>
</evidence>
<comment type="caution">
    <text evidence="3">The sequence shown here is derived from an EMBL/GenBank/DDBJ whole genome shotgun (WGS) entry which is preliminary data.</text>
</comment>
<feature type="compositionally biased region" description="Basic and acidic residues" evidence="1">
    <location>
        <begin position="1158"/>
        <end position="1176"/>
    </location>
</feature>
<gene>
    <name evidence="3" type="ORF">PDIGIT_LOCUS13188</name>
</gene>
<feature type="compositionally biased region" description="Low complexity" evidence="1">
    <location>
        <begin position="1404"/>
        <end position="1418"/>
    </location>
</feature>
<dbReference type="InterPro" id="IPR058925">
    <property type="entry name" value="zf-C2H2_AcuF"/>
</dbReference>
<dbReference type="Proteomes" id="UP001152607">
    <property type="component" value="Unassembled WGS sequence"/>
</dbReference>
<dbReference type="PANTHER" id="PTHR35391:SF7">
    <property type="entry name" value="C2H2-TYPE DOMAIN-CONTAINING PROTEIN"/>
    <property type="match status" value="1"/>
</dbReference>
<feature type="region of interest" description="Disordered" evidence="1">
    <location>
        <begin position="1244"/>
        <end position="1586"/>
    </location>
</feature>
<feature type="compositionally biased region" description="Polar residues" evidence="1">
    <location>
        <begin position="1290"/>
        <end position="1299"/>
    </location>
</feature>
<dbReference type="Gene3D" id="1.20.58.80">
    <property type="entry name" value="Phosphotransferase system, lactose/cellobiose-type IIA subunit"/>
    <property type="match status" value="1"/>
</dbReference>
<dbReference type="OrthoDB" id="20872at2759"/>
<dbReference type="PANTHER" id="PTHR35391">
    <property type="entry name" value="C2H2-TYPE DOMAIN-CONTAINING PROTEIN-RELATED"/>
    <property type="match status" value="1"/>
</dbReference>
<dbReference type="InterPro" id="IPR013087">
    <property type="entry name" value="Znf_C2H2_type"/>
</dbReference>
<feature type="compositionally biased region" description="Basic and acidic residues" evidence="1">
    <location>
        <begin position="1426"/>
        <end position="1438"/>
    </location>
</feature>
<proteinExistence type="predicted"/>
<feature type="compositionally biased region" description="Acidic residues" evidence="1">
    <location>
        <begin position="115"/>
        <end position="132"/>
    </location>
</feature>
<feature type="compositionally biased region" description="Acidic residues" evidence="1">
    <location>
        <begin position="148"/>
        <end position="167"/>
    </location>
</feature>
<feature type="region of interest" description="Disordered" evidence="1">
    <location>
        <begin position="1081"/>
        <end position="1100"/>
    </location>
</feature>
<feature type="domain" description="C2H2-type" evidence="2">
    <location>
        <begin position="416"/>
        <end position="438"/>
    </location>
</feature>
<feature type="compositionally biased region" description="Polar residues" evidence="1">
    <location>
        <begin position="1022"/>
        <end position="1034"/>
    </location>
</feature>
<evidence type="ECO:0000256" key="1">
    <source>
        <dbReference type="SAM" id="MobiDB-lite"/>
    </source>
</evidence>
<dbReference type="Pfam" id="PF04212">
    <property type="entry name" value="MIT"/>
    <property type="match status" value="1"/>
</dbReference>
<keyword evidence="4" id="KW-1185">Reference proteome</keyword>
<dbReference type="SUPFAM" id="SSF116846">
    <property type="entry name" value="MIT domain"/>
    <property type="match status" value="1"/>
</dbReference>
<reference evidence="3" key="1">
    <citation type="submission" date="2023-01" db="EMBL/GenBank/DDBJ databases">
        <authorList>
            <person name="Van Ghelder C."/>
            <person name="Rancurel C."/>
        </authorList>
    </citation>
    <scope>NUCLEOTIDE SEQUENCE</scope>
    <source>
        <strain evidence="3">CNCM I-4278</strain>
    </source>
</reference>
<sequence>METATLRELGRDVLLQFGTAFLALSTETNRQPDVGSEDTFENSRENFNAEQERFQLWAANLGLQASGDRSLDYRVQDSPSVKSYTRQLLEELIDDLKDLPKLLRDGPSEAAADQWSEEDDDEAEQDDEEEGKEETQTTSDQILPGSPADEDDPEDDSSEAGSEEAEYVELGSTAEAVQSTIEDISDIIDRLYRLASKLRNSATRAPPSARNFYREPLMNAQGEEIQLTQSERKAAKEQTEQFHQQRIEEIVLQTLRDERDEPYTKTYCTPYLSPRTTAVIRRISVANAYRQQQFAFWRSREWDRRHAVKYQAADIAKPLLKAEGPQSDNQEAQRGLDGLLNRQPFPTARSENQNPFSEAPSATWKMLKEPTLSELDDTRSLTSKTEYTSSPTIYEPSGRKVGWPTFPKELGKKKDFICPYCFVTCPANYRGKGHWRAHLIQDLQPYTCTAEKCDEGDSKPLNTWDEWIVHEQVHHRMEYTCRYHPESAFSSRDQYLEHVGQEHPHQQNELLDPDHINANAQLTPKPRDGCPICSYQPETWQDMDKHLAYHLENLALLSLPLATGLEREDANMGSLQQEGGEDDAMGLLDGDAAGALSSLFETIPAPLAEDGTSLEQGEVLTEEALSKHLENEMSDGPPPNMLQDEHAPEDLERTDYETGVGLYEAMAFWDLQHIDHLFPKASQTLKDRLARANTDRRRRMDMLQLRKTTKPSSSRENEKNEILSRALQKANTAVLLDNAENFQGAIEAYSDSCELLQQVSFKSNVDADKKKVESIRLTYLNRIEELKHSQSSNLDDANPNSTKYSIKEMPDHHPIPSGSPLVPTVLESDHLSINMLATELMENAGEEIKQQYMQEVDQWPEEKKLELKRQGIHPSFVRYRMQAEKMIESGKITKHQLQFLENSRIESLNQSMAYELFVVRFNQLRVLSIHCPICNLEADYLSPYHIEQDVPPYVCLYENCSSGDMLYSQASSLQTHMSSHLVPLEGEDMTCPLCLEASFDISHIVVCLQRAASFVLPRNLSTQPDTSSDFSGSAKSDWDIEEADDKATEKELPKPLPENDWDLHEETNFDQMLTPHVVDDANLPAVGSHPNSEADPGFDFTSLKTELRRIEDERLGVRKHRSSSYPSTEDLPGFYESKEEKVPDISQTNSSNSTTEEEVGKEQERDESVDPPDTARKGSLQDSDLVLPVTDPESLPGIAERYDTTEPSAVTGDDDVLSIALRIDTSYDPDETILRPEIKTQTNEEKVMDKNMIFEPSVERSYEEADSPRSYDEADSPRSVIEREIGKVTESIQEASSFPKSEWMPTGNWPGDDTSPNVESSQAGGGAHSSMPENTSSALGIDAAVTVRGDAERQSVHHTDMNPPALDPASESDIERREQELHQQEDWPDPVDPDALYWFENPGPIESQPSPQNQSIQQDRLRRARLQPDEMLSRDQHTRKERLHQALMPRKESKAEDLFKRLRSRVDHTPNDPTQSTKDSGKETDSFVQSAEQAILEPKRPLGPRTTTRQEQMHSTRSSGTKPQIISGSGNVLTKIQEDGKEAPKLPLYGDIDVGIPNLREADEEKDKYRRRWAEDEEEKNSGYYD</sequence>
<feature type="domain" description="C2H2-type" evidence="2">
    <location>
        <begin position="953"/>
        <end position="980"/>
    </location>
</feature>
<feature type="region of interest" description="Disordered" evidence="1">
    <location>
        <begin position="1117"/>
        <end position="1213"/>
    </location>
</feature>
<feature type="domain" description="C2H2-type" evidence="2">
    <location>
        <begin position="479"/>
        <end position="503"/>
    </location>
</feature>
<feature type="region of interest" description="Disordered" evidence="1">
    <location>
        <begin position="100"/>
        <end position="173"/>
    </location>
</feature>
<feature type="compositionally biased region" description="Basic and acidic residues" evidence="1">
    <location>
        <begin position="1257"/>
        <end position="1287"/>
    </location>
</feature>
<dbReference type="SMART" id="SM00355">
    <property type="entry name" value="ZnF_C2H2"/>
    <property type="match status" value="5"/>
</dbReference>
<feature type="compositionally biased region" description="Basic and acidic residues" evidence="1">
    <location>
        <begin position="1449"/>
        <end position="1470"/>
    </location>
</feature>
<name>A0A9W4UPP5_9PLEO</name>
<organism evidence="3 4">
    <name type="scientific">Periconia digitata</name>
    <dbReference type="NCBI Taxonomy" id="1303443"/>
    <lineage>
        <taxon>Eukaryota</taxon>
        <taxon>Fungi</taxon>
        <taxon>Dikarya</taxon>
        <taxon>Ascomycota</taxon>
        <taxon>Pezizomycotina</taxon>
        <taxon>Dothideomycetes</taxon>
        <taxon>Pleosporomycetidae</taxon>
        <taxon>Pleosporales</taxon>
        <taxon>Massarineae</taxon>
        <taxon>Periconiaceae</taxon>
        <taxon>Periconia</taxon>
    </lineage>
</organism>
<evidence type="ECO:0000259" key="2">
    <source>
        <dbReference type="SMART" id="SM00355"/>
    </source>
</evidence>
<feature type="region of interest" description="Disordered" evidence="1">
    <location>
        <begin position="1022"/>
        <end position="1062"/>
    </location>
</feature>